<keyword evidence="10" id="KW-1185">Reference proteome</keyword>
<evidence type="ECO:0000259" key="7">
    <source>
        <dbReference type="Pfam" id="PF03633"/>
    </source>
</evidence>
<dbReference type="EMBL" id="OBDY01000020">
    <property type="protein sequence ID" value="SNY59353.1"/>
    <property type="molecule type" value="Genomic_DNA"/>
</dbReference>
<feature type="region of interest" description="Disordered" evidence="5">
    <location>
        <begin position="765"/>
        <end position="788"/>
    </location>
</feature>
<evidence type="ECO:0000256" key="4">
    <source>
        <dbReference type="PIRSR" id="PIRSR036289-51"/>
    </source>
</evidence>
<dbReference type="GO" id="GO:0005975">
    <property type="term" value="P:carbohydrate metabolic process"/>
    <property type="evidence" value="ECO:0007669"/>
    <property type="project" value="InterPro"/>
</dbReference>
<dbReference type="FunFam" id="2.70.98.40:FF:000001">
    <property type="entry name" value="Family 65 glycosyl hydrolase"/>
    <property type="match status" value="1"/>
</dbReference>
<dbReference type="GO" id="GO:0004553">
    <property type="term" value="F:hydrolase activity, hydrolyzing O-glycosyl compounds"/>
    <property type="evidence" value="ECO:0007669"/>
    <property type="project" value="TreeGrafter"/>
</dbReference>
<evidence type="ECO:0000313" key="10">
    <source>
        <dbReference type="Proteomes" id="UP000219612"/>
    </source>
</evidence>
<feature type="binding site" evidence="4">
    <location>
        <begin position="361"/>
        <end position="362"/>
    </location>
    <ligand>
        <name>substrate</name>
    </ligand>
</feature>
<dbReference type="InterPro" id="IPR005195">
    <property type="entry name" value="Glyco_hydro_65_M"/>
</dbReference>
<organism evidence="9 10">
    <name type="scientific">Paractinoplanes atraurantiacus</name>
    <dbReference type="NCBI Taxonomy" id="1036182"/>
    <lineage>
        <taxon>Bacteria</taxon>
        <taxon>Bacillati</taxon>
        <taxon>Actinomycetota</taxon>
        <taxon>Actinomycetes</taxon>
        <taxon>Micromonosporales</taxon>
        <taxon>Micromonosporaceae</taxon>
        <taxon>Paractinoplanes</taxon>
    </lineage>
</organism>
<reference evidence="9 10" key="1">
    <citation type="submission" date="2017-09" db="EMBL/GenBank/DDBJ databases">
        <authorList>
            <person name="Ehlers B."/>
            <person name="Leendertz F.H."/>
        </authorList>
    </citation>
    <scope>NUCLEOTIDE SEQUENCE [LARGE SCALE GENOMIC DNA]</scope>
    <source>
        <strain evidence="9 10">CGMCC 4.6857</strain>
    </source>
</reference>
<dbReference type="Pfam" id="PF03636">
    <property type="entry name" value="Glyco_hydro_65N"/>
    <property type="match status" value="1"/>
</dbReference>
<dbReference type="RefSeq" id="WP_097325682.1">
    <property type="nucleotide sequence ID" value="NZ_OBDY01000020.1"/>
</dbReference>
<feature type="domain" description="Glycoside hydrolase family 65 C-terminal" evidence="7">
    <location>
        <begin position="689"/>
        <end position="751"/>
    </location>
</feature>
<protein>
    <submittedName>
        <fullName evidence="9">Alpha,alpha-trehalose phosphorylase</fullName>
    </submittedName>
</protein>
<dbReference type="InterPro" id="IPR017045">
    <property type="entry name" value="Malt_Pase/Glycosyl_Hdrlase"/>
</dbReference>
<keyword evidence="2" id="KW-0326">Glycosidase</keyword>
<sequence length="788" mass="86966">MVRHPAYPVEPWQVRETHLDHAVLARSESIFTLSNGHLGLRGNLDEGDPHDLPGTYLNSFYELRPLPYAEGGYGYPESGQTIVNVTNGKVIRLLIDDEPFDVREGELIRHERVLDLRAGVLRREVEWRSPAGHAVRVRTTRLVSLAHRSIAAIEYQVEPLDVPVRVIVQSELIANEALPGPLKDPRVSAVLRAPLAAELSRADDTGALLMHTTRESGLRLATAMDHLVEGPPGLRCATEAEPDLARTTVICRLAPGQRLRLVKFLAYAWSDRRSPPALRDQVEAAVRGARFEGWEGLLTAQRSCLDAFWDGADVEVEGDAEVQQAVRFALFHLLQAGARIRNEPIAGKGLTGPGYDGHVFWDTERFVVPALTYLRPEAAAEVLRWRHATLGLAKERAAVLGWAGAAFPWRTIRGQECSGYWPAGTAAMHIAADIADAVVRYVAATGDRAFERDVGLPLLVETARLWVSFGHHDRDGEFHLDGVTGPDEYTALADDNVYTNLMARRNLTSAAGAVSRHAEGRRALAVGDEEIAAWRAAAETMSIPYDDKLGVHPQARRFTLLREWDFAATRPGEYPLLLHFPYLDLYRSQVVKQADLVLALHWCGDAFSAEDKARDFAYYERRTVRDSSLSASTQAIVAAEIGHLELAHDYIGEAVLMDLHDLHRNTREGLHVASLAGAWLSLVAGLGGMRDHGGVLSFAPRLPSRIGRLAFSLFWHGLRLHVEVGPNEAVYSLRGGDAQLELWHHGEPVLLTTAAPVRRPIPATVPLTAEPVQPPGRRPARRTLSRSC</sequence>
<dbReference type="Gene3D" id="2.70.98.40">
    <property type="entry name" value="Glycoside hydrolase, family 65, N-terminal domain"/>
    <property type="match status" value="1"/>
</dbReference>
<dbReference type="PIRSF" id="PIRSF036289">
    <property type="entry name" value="Glycosyl_hydrolase_malt_phosph"/>
    <property type="match status" value="1"/>
</dbReference>
<keyword evidence="2" id="KW-0378">Hydrolase</keyword>
<evidence type="ECO:0000256" key="3">
    <source>
        <dbReference type="PIRSR" id="PIRSR036289-50"/>
    </source>
</evidence>
<evidence type="ECO:0000256" key="1">
    <source>
        <dbReference type="ARBA" id="ARBA00006768"/>
    </source>
</evidence>
<name>A0A285JH00_9ACTN</name>
<dbReference type="AlphaFoldDB" id="A0A285JH00"/>
<dbReference type="PANTHER" id="PTHR11051">
    <property type="entry name" value="GLYCOSYL HYDROLASE-RELATED"/>
    <property type="match status" value="1"/>
</dbReference>
<evidence type="ECO:0000313" key="9">
    <source>
        <dbReference type="EMBL" id="SNY59353.1"/>
    </source>
</evidence>
<dbReference type="Gene3D" id="2.60.420.10">
    <property type="entry name" value="Maltose phosphorylase, domain 3"/>
    <property type="match status" value="1"/>
</dbReference>
<dbReference type="GO" id="GO:0030246">
    <property type="term" value="F:carbohydrate binding"/>
    <property type="evidence" value="ECO:0007669"/>
    <property type="project" value="InterPro"/>
</dbReference>
<dbReference type="Pfam" id="PF03633">
    <property type="entry name" value="Glyco_hydro_65C"/>
    <property type="match status" value="1"/>
</dbReference>
<evidence type="ECO:0000256" key="2">
    <source>
        <dbReference type="ARBA" id="ARBA00023295"/>
    </source>
</evidence>
<feature type="domain" description="Glycoside hydrolase family 65 central catalytic" evidence="6">
    <location>
        <begin position="327"/>
        <end position="679"/>
    </location>
</feature>
<dbReference type="Pfam" id="PF03632">
    <property type="entry name" value="Glyco_hydro_65m"/>
    <property type="match status" value="1"/>
</dbReference>
<dbReference type="InterPro" id="IPR012341">
    <property type="entry name" value="6hp_glycosidase-like_sf"/>
</dbReference>
<dbReference type="OrthoDB" id="9816160at2"/>
<gene>
    <name evidence="9" type="ORF">SAMN05421748_120118</name>
</gene>
<feature type="compositionally biased region" description="Basic residues" evidence="5">
    <location>
        <begin position="778"/>
        <end position="788"/>
    </location>
</feature>
<feature type="domain" description="Glycoside hydrolase family 65 N-terminal" evidence="8">
    <location>
        <begin position="15"/>
        <end position="271"/>
    </location>
</feature>
<dbReference type="InterPro" id="IPR005196">
    <property type="entry name" value="Glyco_hydro_65_N"/>
</dbReference>
<dbReference type="GO" id="GO:0016757">
    <property type="term" value="F:glycosyltransferase activity"/>
    <property type="evidence" value="ECO:0007669"/>
    <property type="project" value="UniProtKB-ARBA"/>
</dbReference>
<dbReference type="InterPro" id="IPR037018">
    <property type="entry name" value="GH65_N"/>
</dbReference>
<evidence type="ECO:0000259" key="6">
    <source>
        <dbReference type="Pfam" id="PF03632"/>
    </source>
</evidence>
<feature type="active site" description="Proton donor" evidence="3">
    <location>
        <position position="488"/>
    </location>
</feature>
<dbReference type="SUPFAM" id="SSF48208">
    <property type="entry name" value="Six-hairpin glycosidases"/>
    <property type="match status" value="1"/>
</dbReference>
<dbReference type="InterPro" id="IPR008928">
    <property type="entry name" value="6-hairpin_glycosidase_sf"/>
</dbReference>
<accession>A0A285JH00</accession>
<dbReference type="SUPFAM" id="SSF74650">
    <property type="entry name" value="Galactose mutarotase-like"/>
    <property type="match status" value="1"/>
</dbReference>
<dbReference type="PANTHER" id="PTHR11051:SF13">
    <property type="entry name" value="GLYCOSYL TRANSFERASE"/>
    <property type="match status" value="1"/>
</dbReference>
<dbReference type="InterPro" id="IPR011013">
    <property type="entry name" value="Gal_mutarotase_sf_dom"/>
</dbReference>
<dbReference type="Proteomes" id="UP000219612">
    <property type="component" value="Unassembled WGS sequence"/>
</dbReference>
<evidence type="ECO:0000256" key="5">
    <source>
        <dbReference type="SAM" id="MobiDB-lite"/>
    </source>
</evidence>
<dbReference type="InterPro" id="IPR005194">
    <property type="entry name" value="Glyco_hydro_65_C"/>
</dbReference>
<evidence type="ECO:0000259" key="8">
    <source>
        <dbReference type="Pfam" id="PF03636"/>
    </source>
</evidence>
<dbReference type="Gene3D" id="1.50.10.10">
    <property type="match status" value="1"/>
</dbReference>
<comment type="similarity">
    <text evidence="1">Belongs to the glycosyl hydrolase 65 family.</text>
</comment>
<feature type="binding site" evidence="4">
    <location>
        <begin position="592"/>
        <end position="593"/>
    </location>
    <ligand>
        <name>substrate</name>
    </ligand>
</feature>
<proteinExistence type="inferred from homology"/>